<sequence>MTRFPREPLDADERALAAALPRPHGRNEPDAALDARILAAAHAAAQTPAKVPHKRRWTVPLGLAASLCLALGLAWRTQLDVPQRAAAPSAQPEQAPPVATYGAPAQQADSAVAAQPMLKPEPAAAPAPPVAPPSAIAREVREAPPVVLEDAQPAPASAPMPAAAAAAPPPPAPPAPPPPIATAAAPRAMPIETGPPAARALAAPAMAAKARSTEPVERMLDLQADAPVEDVPPATADSPEVREAWLRRIGELMRKGKTDEARASLTEFRRRYPDATLPAELRPLEQPEP</sequence>
<gene>
    <name evidence="2" type="ORF">H9L17_02720</name>
</gene>
<dbReference type="KEGG" id="tbv:H9L17_02720"/>
<dbReference type="RefSeq" id="WP_187570843.1">
    <property type="nucleotide sequence ID" value="NZ_CP060711.1"/>
</dbReference>
<dbReference type="Proteomes" id="UP000515977">
    <property type="component" value="Chromosome"/>
</dbReference>
<feature type="compositionally biased region" description="Low complexity" evidence="1">
    <location>
        <begin position="153"/>
        <end position="166"/>
    </location>
</feature>
<feature type="region of interest" description="Disordered" evidence="1">
    <location>
        <begin position="85"/>
        <end position="194"/>
    </location>
</feature>
<dbReference type="EMBL" id="CP060711">
    <property type="protein sequence ID" value="QNN47095.1"/>
    <property type="molecule type" value="Genomic_DNA"/>
</dbReference>
<feature type="compositionally biased region" description="Pro residues" evidence="1">
    <location>
        <begin position="167"/>
        <end position="180"/>
    </location>
</feature>
<organism evidence="2 3">
    <name type="scientific">Thermomonas brevis</name>
    <dbReference type="NCBI Taxonomy" id="215691"/>
    <lineage>
        <taxon>Bacteria</taxon>
        <taxon>Pseudomonadati</taxon>
        <taxon>Pseudomonadota</taxon>
        <taxon>Gammaproteobacteria</taxon>
        <taxon>Lysobacterales</taxon>
        <taxon>Lysobacteraceae</taxon>
        <taxon>Thermomonas</taxon>
    </lineage>
</organism>
<feature type="compositionally biased region" description="Low complexity" evidence="1">
    <location>
        <begin position="181"/>
        <end position="194"/>
    </location>
</feature>
<protein>
    <recommendedName>
        <fullName evidence="4">Tetratricopeptide repeat protein</fullName>
    </recommendedName>
</protein>
<dbReference type="AlphaFoldDB" id="A0A7G9QUS0"/>
<accession>A0A7G9QUS0</accession>
<feature type="compositionally biased region" description="Low complexity" evidence="1">
    <location>
        <begin position="85"/>
        <end position="122"/>
    </location>
</feature>
<feature type="compositionally biased region" description="Pro residues" evidence="1">
    <location>
        <begin position="123"/>
        <end position="132"/>
    </location>
</feature>
<evidence type="ECO:0000256" key="1">
    <source>
        <dbReference type="SAM" id="MobiDB-lite"/>
    </source>
</evidence>
<reference evidence="2 3" key="1">
    <citation type="submission" date="2020-08" db="EMBL/GenBank/DDBJ databases">
        <title>Genome sequence of Thermomonas brevis KACC 16975T.</title>
        <authorList>
            <person name="Hyun D.-W."/>
            <person name="Bae J.-W."/>
        </authorList>
    </citation>
    <scope>NUCLEOTIDE SEQUENCE [LARGE SCALE GENOMIC DNA]</scope>
    <source>
        <strain evidence="2 3">KACC 16975</strain>
    </source>
</reference>
<keyword evidence="3" id="KW-1185">Reference proteome</keyword>
<evidence type="ECO:0000313" key="2">
    <source>
        <dbReference type="EMBL" id="QNN47095.1"/>
    </source>
</evidence>
<name>A0A7G9QUS0_9GAMM</name>
<proteinExistence type="predicted"/>
<evidence type="ECO:0008006" key="4">
    <source>
        <dbReference type="Google" id="ProtNLM"/>
    </source>
</evidence>
<evidence type="ECO:0000313" key="3">
    <source>
        <dbReference type="Proteomes" id="UP000515977"/>
    </source>
</evidence>